<keyword evidence="5" id="KW-0663">Pyridoxal phosphate</keyword>
<keyword evidence="3" id="KW-0032">Aminotransferase</keyword>
<comment type="cofactor">
    <cofactor evidence="1">
        <name>pyridoxal 5'-phosphate</name>
        <dbReference type="ChEBI" id="CHEBI:597326"/>
    </cofactor>
</comment>
<dbReference type="GO" id="GO:0030170">
    <property type="term" value="F:pyridoxal phosphate binding"/>
    <property type="evidence" value="ECO:0007669"/>
    <property type="project" value="InterPro"/>
</dbReference>
<dbReference type="InterPro" id="IPR015422">
    <property type="entry name" value="PyrdxlP-dep_Trfase_small"/>
</dbReference>
<dbReference type="InterPro" id="IPR050103">
    <property type="entry name" value="Class-III_PLP-dep_AT"/>
</dbReference>
<dbReference type="InterPro" id="IPR015421">
    <property type="entry name" value="PyrdxlP-dep_Trfase_major"/>
</dbReference>
<keyword evidence="8" id="KW-1185">Reference proteome</keyword>
<gene>
    <name evidence="7" type="ORF">WJX73_007804</name>
</gene>
<keyword evidence="4" id="KW-0808">Transferase</keyword>
<evidence type="ECO:0000256" key="4">
    <source>
        <dbReference type="ARBA" id="ARBA00022679"/>
    </source>
</evidence>
<evidence type="ECO:0000256" key="1">
    <source>
        <dbReference type="ARBA" id="ARBA00001933"/>
    </source>
</evidence>
<dbReference type="Proteomes" id="UP001465755">
    <property type="component" value="Unassembled WGS sequence"/>
</dbReference>
<comment type="similarity">
    <text evidence="2">Belongs to the class-III pyridoxal-phosphate-dependent aminotransferase family.</text>
</comment>
<feature type="region of interest" description="Disordered" evidence="6">
    <location>
        <begin position="66"/>
        <end position="94"/>
    </location>
</feature>
<dbReference type="Gene3D" id="3.40.640.10">
    <property type="entry name" value="Type I PLP-dependent aspartate aminotransferase-like (Major domain)"/>
    <property type="match status" value="1"/>
</dbReference>
<comment type="caution">
    <text evidence="7">The sequence shown here is derived from an EMBL/GenBank/DDBJ whole genome shotgun (WGS) entry which is preliminary data.</text>
</comment>
<evidence type="ECO:0008006" key="9">
    <source>
        <dbReference type="Google" id="ProtNLM"/>
    </source>
</evidence>
<dbReference type="PANTHER" id="PTHR11986">
    <property type="entry name" value="AMINOTRANSFERASE CLASS III"/>
    <property type="match status" value="1"/>
</dbReference>
<evidence type="ECO:0000313" key="7">
    <source>
        <dbReference type="EMBL" id="KAK9792465.1"/>
    </source>
</evidence>
<dbReference type="GO" id="GO:0008483">
    <property type="term" value="F:transaminase activity"/>
    <property type="evidence" value="ECO:0007669"/>
    <property type="project" value="UniProtKB-KW"/>
</dbReference>
<dbReference type="GO" id="GO:0009570">
    <property type="term" value="C:chloroplast stroma"/>
    <property type="evidence" value="ECO:0007669"/>
    <property type="project" value="TreeGrafter"/>
</dbReference>
<dbReference type="EMBL" id="JALJOQ010000164">
    <property type="protein sequence ID" value="KAK9792465.1"/>
    <property type="molecule type" value="Genomic_DNA"/>
</dbReference>
<dbReference type="Pfam" id="PF00202">
    <property type="entry name" value="Aminotran_3"/>
    <property type="match status" value="1"/>
</dbReference>
<dbReference type="GO" id="GO:0042802">
    <property type="term" value="F:identical protein binding"/>
    <property type="evidence" value="ECO:0007669"/>
    <property type="project" value="TreeGrafter"/>
</dbReference>
<evidence type="ECO:0000256" key="2">
    <source>
        <dbReference type="ARBA" id="ARBA00008954"/>
    </source>
</evidence>
<dbReference type="Gene3D" id="3.90.1150.10">
    <property type="entry name" value="Aspartate Aminotransferase, domain 1"/>
    <property type="match status" value="1"/>
</dbReference>
<reference evidence="7 8" key="1">
    <citation type="journal article" date="2024" name="Nat. Commun.">
        <title>Phylogenomics reveals the evolutionary origins of lichenization in chlorophyte algae.</title>
        <authorList>
            <person name="Puginier C."/>
            <person name="Libourel C."/>
            <person name="Otte J."/>
            <person name="Skaloud P."/>
            <person name="Haon M."/>
            <person name="Grisel S."/>
            <person name="Petersen M."/>
            <person name="Berrin J.G."/>
            <person name="Delaux P.M."/>
            <person name="Dal Grande F."/>
            <person name="Keller J."/>
        </authorList>
    </citation>
    <scope>NUCLEOTIDE SEQUENCE [LARGE SCALE GENOMIC DNA]</scope>
    <source>
        <strain evidence="7 8">SAG 2036</strain>
    </source>
</reference>
<dbReference type="PANTHER" id="PTHR11986:SF79">
    <property type="entry name" value="ACETYLORNITHINE AMINOTRANSFERASE, MITOCHONDRIAL"/>
    <property type="match status" value="1"/>
</dbReference>
<protein>
    <recommendedName>
        <fullName evidence="9">Aminotransferase class III-fold pyridoxal phosphate-dependent enzyme</fullName>
    </recommendedName>
</protein>
<organism evidence="7 8">
    <name type="scientific">Symbiochloris irregularis</name>
    <dbReference type="NCBI Taxonomy" id="706552"/>
    <lineage>
        <taxon>Eukaryota</taxon>
        <taxon>Viridiplantae</taxon>
        <taxon>Chlorophyta</taxon>
        <taxon>core chlorophytes</taxon>
        <taxon>Trebouxiophyceae</taxon>
        <taxon>Trebouxiales</taxon>
        <taxon>Trebouxiaceae</taxon>
        <taxon>Symbiochloris</taxon>
    </lineage>
</organism>
<dbReference type="AlphaFoldDB" id="A0AAW1NMX0"/>
<accession>A0AAW1NMX0</accession>
<dbReference type="InterPro" id="IPR015424">
    <property type="entry name" value="PyrdxlP-dep_Trfase"/>
</dbReference>
<sequence length="291" mass="30713">MRSASLWARARRQRHSCQLTWARAPAVGAGSGRAGCNFGAYLATCSTLSLRSGLQRSWWSCPSGQARMPQPHMRSCRSPPGFHGRTHGRAGDDIQGPVQDAPSARPAQGATITPYLDLEKAAQVIQKGKTALVVVEPLQGGGRRVCRHSRLPQGPAQAVRRERGALLSFDEVQCGLGRTGHLWGYELSGVEPDLMTLAKPLAGGLPIGAVLVKDHVAEVMAPGITAPPLQAAPLLDTAAGPVVEAARDAGLIVITAGKGDCVRLVPPLIITDDDVDTCVDILTRVINEKLG</sequence>
<dbReference type="SUPFAM" id="SSF53383">
    <property type="entry name" value="PLP-dependent transferases"/>
    <property type="match status" value="1"/>
</dbReference>
<dbReference type="InterPro" id="IPR005814">
    <property type="entry name" value="Aminotrans_3"/>
</dbReference>
<evidence type="ECO:0000256" key="3">
    <source>
        <dbReference type="ARBA" id="ARBA00022576"/>
    </source>
</evidence>
<evidence type="ECO:0000256" key="6">
    <source>
        <dbReference type="SAM" id="MobiDB-lite"/>
    </source>
</evidence>
<name>A0AAW1NMX0_9CHLO</name>
<evidence type="ECO:0000313" key="8">
    <source>
        <dbReference type="Proteomes" id="UP001465755"/>
    </source>
</evidence>
<proteinExistence type="inferred from homology"/>
<evidence type="ECO:0000256" key="5">
    <source>
        <dbReference type="ARBA" id="ARBA00022898"/>
    </source>
</evidence>